<dbReference type="RefSeq" id="WP_042628600.1">
    <property type="nucleotide sequence ID" value="NZ_BSTO01000020.1"/>
</dbReference>
<protein>
    <submittedName>
        <fullName evidence="2">Phosphoglycerate mutase</fullName>
    </submittedName>
</protein>
<accession>A0A0B6RY60</accession>
<keyword evidence="1" id="KW-0378">Hydrolase</keyword>
<dbReference type="InterPro" id="IPR051021">
    <property type="entry name" value="Mito_Ser/Thr_phosphatase"/>
</dbReference>
<dbReference type="PANTHER" id="PTHR20935">
    <property type="entry name" value="PHOSPHOGLYCERATE MUTASE-RELATED"/>
    <property type="match status" value="1"/>
</dbReference>
<organism evidence="2 3">
    <name type="scientific">Burkholderia plantarii</name>
    <dbReference type="NCBI Taxonomy" id="41899"/>
    <lineage>
        <taxon>Bacteria</taxon>
        <taxon>Pseudomonadati</taxon>
        <taxon>Pseudomonadota</taxon>
        <taxon>Betaproteobacteria</taxon>
        <taxon>Burkholderiales</taxon>
        <taxon>Burkholderiaceae</taxon>
        <taxon>Burkholderia</taxon>
    </lineage>
</organism>
<dbReference type="OrthoDB" id="280692at2"/>
<dbReference type="InterPro" id="IPR013078">
    <property type="entry name" value="His_Pase_superF_clade-1"/>
</dbReference>
<sequence length="239" mass="25169">MSEIVLIRHAQASFEAADYDRLSPRGEAQAAKLGAWMAARGAWPAAIVTGTLRRHAQTATLCAAAAGCTDAPLRVLPGLDELDSDELIARHRPELAAREALLAELARAADPRRAFQALFAGAVARWTSGAADGDYALAWPAFRANVHAAWEAIVRDAGERGGGRGESGETWVVSSGGPIAVIVAALLGADPARTFDLAWPLVNTSVSRIRAGRRGALLVTYNAWPHLDAAADAALVTHR</sequence>
<dbReference type="InterPro" id="IPR029033">
    <property type="entry name" value="His_PPase_superfam"/>
</dbReference>
<dbReference type="HOGENOM" id="CLU_084200_0_0_4"/>
<dbReference type="AlphaFoldDB" id="A0A0B6RY60"/>
<name>A0A0B6RY60_BURPL</name>
<evidence type="ECO:0000313" key="3">
    <source>
        <dbReference type="Proteomes" id="UP000031838"/>
    </source>
</evidence>
<dbReference type="Proteomes" id="UP000031838">
    <property type="component" value="Chromosome 2"/>
</dbReference>
<gene>
    <name evidence="2" type="ORF">BGL_2c22360</name>
</gene>
<dbReference type="EMBL" id="CP002581">
    <property type="protein sequence ID" value="AJK50297.1"/>
    <property type="molecule type" value="Genomic_DNA"/>
</dbReference>
<reference evidence="3" key="1">
    <citation type="submission" date="2011-03" db="EMBL/GenBank/DDBJ databases">
        <authorList>
            <person name="Voget S."/>
            <person name="Streit W.R."/>
            <person name="Jaeger K.E."/>
            <person name="Daniel R."/>
        </authorList>
    </citation>
    <scope>NUCLEOTIDE SEQUENCE [LARGE SCALE GENOMIC DNA]</scope>
    <source>
        <strain evidence="3">PG1</strain>
    </source>
</reference>
<dbReference type="KEGG" id="bgp:BGL_2c22360"/>
<evidence type="ECO:0000313" key="2">
    <source>
        <dbReference type="EMBL" id="AJK50297.1"/>
    </source>
</evidence>
<dbReference type="GO" id="GO:0016787">
    <property type="term" value="F:hydrolase activity"/>
    <property type="evidence" value="ECO:0007669"/>
    <property type="project" value="UniProtKB-KW"/>
</dbReference>
<proteinExistence type="predicted"/>
<dbReference type="Gene3D" id="3.40.50.1240">
    <property type="entry name" value="Phosphoglycerate mutase-like"/>
    <property type="match status" value="1"/>
</dbReference>
<dbReference type="PANTHER" id="PTHR20935:SF0">
    <property type="entry name" value="SERINE_THREONINE-PROTEIN PHOSPHATASE PGAM5, MITOCHONDRIAL"/>
    <property type="match status" value="1"/>
</dbReference>
<dbReference type="SMART" id="SM00855">
    <property type="entry name" value="PGAM"/>
    <property type="match status" value="1"/>
</dbReference>
<reference evidence="2 3" key="2">
    <citation type="journal article" date="2016" name="Appl. Microbiol. Biotechnol.">
        <title>Mutations improving production and secretion of extracellular lipase by Burkholderia glumae PG1.</title>
        <authorList>
            <person name="Knapp A."/>
            <person name="Voget S."/>
            <person name="Gao R."/>
            <person name="Zaburannyi N."/>
            <person name="Krysciak D."/>
            <person name="Breuer M."/>
            <person name="Hauer B."/>
            <person name="Streit W.R."/>
            <person name="Muller R."/>
            <person name="Daniel R."/>
            <person name="Jaeger K.E."/>
        </authorList>
    </citation>
    <scope>NUCLEOTIDE SEQUENCE [LARGE SCALE GENOMIC DNA]</scope>
    <source>
        <strain evidence="2 3">PG1</strain>
    </source>
</reference>
<keyword evidence="3" id="KW-1185">Reference proteome</keyword>
<dbReference type="SUPFAM" id="SSF53254">
    <property type="entry name" value="Phosphoglycerate mutase-like"/>
    <property type="match status" value="1"/>
</dbReference>
<dbReference type="KEGG" id="bpla:bpln_2g22600"/>
<dbReference type="CDD" id="cd07067">
    <property type="entry name" value="HP_PGM_like"/>
    <property type="match status" value="1"/>
</dbReference>
<dbReference type="Pfam" id="PF00300">
    <property type="entry name" value="His_Phos_1"/>
    <property type="match status" value="1"/>
</dbReference>
<evidence type="ECO:0000256" key="1">
    <source>
        <dbReference type="ARBA" id="ARBA00022801"/>
    </source>
</evidence>